<dbReference type="PROSITE" id="PS51257">
    <property type="entry name" value="PROKAR_LIPOPROTEIN"/>
    <property type="match status" value="1"/>
</dbReference>
<dbReference type="EMBL" id="CP030041">
    <property type="protein sequence ID" value="AWW32083.1"/>
    <property type="molecule type" value="Genomic_DNA"/>
</dbReference>
<dbReference type="Gene3D" id="3.10.180.10">
    <property type="entry name" value="2,3-Dihydroxybiphenyl 1,2-Dioxygenase, domain 1"/>
    <property type="match status" value="1"/>
</dbReference>
<dbReference type="PANTHER" id="PTHR33993:SF2">
    <property type="entry name" value="VOC DOMAIN-CONTAINING PROTEIN"/>
    <property type="match status" value="1"/>
</dbReference>
<dbReference type="InterPro" id="IPR004360">
    <property type="entry name" value="Glyas_Fos-R_dOase_dom"/>
</dbReference>
<dbReference type="CDD" id="cd07247">
    <property type="entry name" value="SgaA_N_like"/>
    <property type="match status" value="1"/>
</dbReference>
<evidence type="ECO:0000259" key="1">
    <source>
        <dbReference type="PROSITE" id="PS51819"/>
    </source>
</evidence>
<dbReference type="AlphaFoldDB" id="A0A2Z4IP21"/>
<sequence length="164" mass="18036">MKEKIGIAIIALIVIIGSCKNKNSSISESSQTKETNTKSVKDMNSYISIFEIPATDISRAITFYKEILGVEIERLDFPEMEMGLFPYHDQMVTGVIMKGEGYEPSANGVTIYFNGGDNLQTILDKVEKNGGNIITPKTPHADESGFFAIFHDSEGNKIGLHSPN</sequence>
<accession>A0A2Z4IP21</accession>
<name>A0A2Z4IP21_9BACT</name>
<dbReference type="RefSeq" id="WP_112785456.1">
    <property type="nucleotide sequence ID" value="NZ_CP030041.1"/>
</dbReference>
<dbReference type="SUPFAM" id="SSF54593">
    <property type="entry name" value="Glyoxalase/Bleomycin resistance protein/Dihydroxybiphenyl dioxygenase"/>
    <property type="match status" value="1"/>
</dbReference>
<dbReference type="InterPro" id="IPR029068">
    <property type="entry name" value="Glyas_Bleomycin-R_OHBP_Dase"/>
</dbReference>
<dbReference type="InterPro" id="IPR037523">
    <property type="entry name" value="VOC_core"/>
</dbReference>
<protein>
    <submittedName>
        <fullName evidence="2">VOC family protein</fullName>
    </submittedName>
</protein>
<keyword evidence="3" id="KW-1185">Reference proteome</keyword>
<proteinExistence type="predicted"/>
<dbReference type="Pfam" id="PF00903">
    <property type="entry name" value="Glyoxalase"/>
    <property type="match status" value="1"/>
</dbReference>
<dbReference type="KEGG" id="est:DN752_19155"/>
<organism evidence="2 3">
    <name type="scientific">Echinicola strongylocentroti</name>
    <dbReference type="NCBI Taxonomy" id="1795355"/>
    <lineage>
        <taxon>Bacteria</taxon>
        <taxon>Pseudomonadati</taxon>
        <taxon>Bacteroidota</taxon>
        <taxon>Cytophagia</taxon>
        <taxon>Cytophagales</taxon>
        <taxon>Cyclobacteriaceae</taxon>
        <taxon>Echinicola</taxon>
    </lineage>
</organism>
<reference evidence="2 3" key="1">
    <citation type="submission" date="2018-06" db="EMBL/GenBank/DDBJ databases">
        <title>Echinicola strongylocentroti sp. nov., isolated from a sea urchin Strongylocentrotus intermedius.</title>
        <authorList>
            <person name="Bae S.S."/>
        </authorList>
    </citation>
    <scope>NUCLEOTIDE SEQUENCE [LARGE SCALE GENOMIC DNA]</scope>
    <source>
        <strain evidence="2 3">MEBiC08714</strain>
    </source>
</reference>
<dbReference type="InterPro" id="IPR052164">
    <property type="entry name" value="Anthracycline_SecMetBiosynth"/>
</dbReference>
<evidence type="ECO:0000313" key="2">
    <source>
        <dbReference type="EMBL" id="AWW32083.1"/>
    </source>
</evidence>
<evidence type="ECO:0000313" key="3">
    <source>
        <dbReference type="Proteomes" id="UP000248688"/>
    </source>
</evidence>
<dbReference type="Proteomes" id="UP000248688">
    <property type="component" value="Chromosome"/>
</dbReference>
<feature type="domain" description="VOC" evidence="1">
    <location>
        <begin position="46"/>
        <end position="163"/>
    </location>
</feature>
<dbReference type="PROSITE" id="PS51819">
    <property type="entry name" value="VOC"/>
    <property type="match status" value="1"/>
</dbReference>
<gene>
    <name evidence="2" type="ORF">DN752_19155</name>
</gene>
<dbReference type="OrthoDB" id="9804235at2"/>
<dbReference type="PANTHER" id="PTHR33993">
    <property type="entry name" value="GLYOXALASE-RELATED"/>
    <property type="match status" value="1"/>
</dbReference>